<sequence>MTYDSTRRGFLRRAGALGMGLAMNGLAAPQVARAASTEIRIVSNPGLENATLNALMDELGYFRTFDVNARIIQVPGPTGPFDAIARGAADVCMVSGYNLVLTRIEQGAPVKIIGAGMKKCALTIFARPGGATTLADLRGKTVAVGPKLGLLHTLMLQLLKERGIDASTIDFVDHGSNDQCFDAVVSGAADACCASISHLNDEAGPNVISEGNLWQALPNCVFQTAYASDAALGAKHEGMVAVMAAYGALYDYLMSPASHGAFFDARKRAQKNFDVASAKAIWDFNQTQRPYSRDLSLTESDIGYLQDMDIGVGCLKRKQAFGAVADMSAARAAAKMVR</sequence>
<dbReference type="RefSeq" id="WP_061151670.1">
    <property type="nucleotide sequence ID" value="NZ_FCOM02000066.1"/>
</dbReference>
<evidence type="ECO:0000313" key="3">
    <source>
        <dbReference type="EMBL" id="SAL85948.1"/>
    </source>
</evidence>
<dbReference type="EMBL" id="FCOM02000066">
    <property type="protein sequence ID" value="SAL85948.1"/>
    <property type="molecule type" value="Genomic_DNA"/>
</dbReference>
<accession>A0A158KXQ3</accession>
<keyword evidence="4" id="KW-1185">Reference proteome</keyword>
<dbReference type="Pfam" id="PF09084">
    <property type="entry name" value="NMT1"/>
    <property type="match status" value="1"/>
</dbReference>
<feature type="domain" description="SsuA/THI5-like" evidence="2">
    <location>
        <begin position="57"/>
        <end position="194"/>
    </location>
</feature>
<comment type="caution">
    <text evidence="3">The sequence shown here is derived from an EMBL/GenBank/DDBJ whole genome shotgun (WGS) entry which is preliminary data.</text>
</comment>
<evidence type="ECO:0000256" key="1">
    <source>
        <dbReference type="SAM" id="SignalP"/>
    </source>
</evidence>
<feature type="chain" id="PRO_5007627863" evidence="1">
    <location>
        <begin position="28"/>
        <end position="338"/>
    </location>
</feature>
<dbReference type="Proteomes" id="UP000055019">
    <property type="component" value="Unassembled WGS sequence"/>
</dbReference>
<dbReference type="Gene3D" id="3.40.190.10">
    <property type="entry name" value="Periplasmic binding protein-like II"/>
    <property type="match status" value="2"/>
</dbReference>
<evidence type="ECO:0000259" key="2">
    <source>
        <dbReference type="Pfam" id="PF09084"/>
    </source>
</evidence>
<dbReference type="PANTHER" id="PTHR30024">
    <property type="entry name" value="ALIPHATIC SULFONATES-BINDING PROTEIN-RELATED"/>
    <property type="match status" value="1"/>
</dbReference>
<dbReference type="PROSITE" id="PS51318">
    <property type="entry name" value="TAT"/>
    <property type="match status" value="1"/>
</dbReference>
<proteinExistence type="predicted"/>
<dbReference type="OrthoDB" id="9075676at2"/>
<name>A0A158KXQ3_9BURK</name>
<protein>
    <submittedName>
        <fullName evidence="3">NMT1/THI5 like protein</fullName>
    </submittedName>
</protein>
<evidence type="ECO:0000313" key="4">
    <source>
        <dbReference type="Proteomes" id="UP000055019"/>
    </source>
</evidence>
<dbReference type="AlphaFoldDB" id="A0A158KXQ3"/>
<keyword evidence="1" id="KW-0732">Signal</keyword>
<dbReference type="InterPro" id="IPR006311">
    <property type="entry name" value="TAT_signal"/>
</dbReference>
<feature type="signal peptide" evidence="1">
    <location>
        <begin position="1"/>
        <end position="27"/>
    </location>
</feature>
<dbReference type="InterPro" id="IPR015168">
    <property type="entry name" value="SsuA/THI5"/>
</dbReference>
<gene>
    <name evidence="3" type="ORF">AWB74_07508</name>
</gene>
<reference evidence="3" key="1">
    <citation type="submission" date="2016-01" db="EMBL/GenBank/DDBJ databases">
        <authorList>
            <person name="Peeters C."/>
        </authorList>
    </citation>
    <scope>NUCLEOTIDE SEQUENCE [LARGE SCALE GENOMIC DNA]</scope>
    <source>
        <strain evidence="3">LMG 29317</strain>
    </source>
</reference>
<dbReference type="SUPFAM" id="SSF53850">
    <property type="entry name" value="Periplasmic binding protein-like II"/>
    <property type="match status" value="1"/>
</dbReference>
<organism evidence="3 4">
    <name type="scientific">Caballeronia arvi</name>
    <dbReference type="NCBI Taxonomy" id="1777135"/>
    <lineage>
        <taxon>Bacteria</taxon>
        <taxon>Pseudomonadati</taxon>
        <taxon>Pseudomonadota</taxon>
        <taxon>Betaproteobacteria</taxon>
        <taxon>Burkholderiales</taxon>
        <taxon>Burkholderiaceae</taxon>
        <taxon>Caballeronia</taxon>
    </lineage>
</organism>